<dbReference type="SUPFAM" id="SSF51445">
    <property type="entry name" value="(Trans)glycosidases"/>
    <property type="match status" value="1"/>
</dbReference>
<reference evidence="2" key="1">
    <citation type="submission" date="2020-01" db="EMBL/GenBank/DDBJ databases">
        <authorList>
            <person name="Seo Y.L."/>
        </authorList>
    </citation>
    <scope>NUCLEOTIDE SEQUENCE</scope>
    <source>
        <strain evidence="2">R11</strain>
    </source>
</reference>
<feature type="domain" description="Asl1-like glycosyl hydrolase catalytic" evidence="1">
    <location>
        <begin position="364"/>
        <end position="463"/>
    </location>
</feature>
<dbReference type="PROSITE" id="PS51257">
    <property type="entry name" value="PROKAR_LIPOPROTEIN"/>
    <property type="match status" value="1"/>
</dbReference>
<dbReference type="EMBL" id="WWEO01000042">
    <property type="protein sequence ID" value="NCD70140.1"/>
    <property type="molecule type" value="Genomic_DNA"/>
</dbReference>
<comment type="caution">
    <text evidence="2">The sequence shown here is derived from an EMBL/GenBank/DDBJ whole genome shotgun (WGS) entry which is preliminary data.</text>
</comment>
<dbReference type="Pfam" id="PF11790">
    <property type="entry name" value="Glyco_hydro_cc"/>
    <property type="match status" value="1"/>
</dbReference>
<evidence type="ECO:0000259" key="1">
    <source>
        <dbReference type="Pfam" id="PF11790"/>
    </source>
</evidence>
<dbReference type="AlphaFoldDB" id="A0A965ZFT7"/>
<evidence type="ECO:0000313" key="3">
    <source>
        <dbReference type="Proteomes" id="UP000638732"/>
    </source>
</evidence>
<protein>
    <recommendedName>
        <fullName evidence="1">Asl1-like glycosyl hydrolase catalytic domain-containing protein</fullName>
    </recommendedName>
</protein>
<organism evidence="2 3">
    <name type="scientific">Mucilaginibacter agri</name>
    <dbReference type="NCBI Taxonomy" id="2695265"/>
    <lineage>
        <taxon>Bacteria</taxon>
        <taxon>Pseudomonadati</taxon>
        <taxon>Bacteroidota</taxon>
        <taxon>Sphingobacteriia</taxon>
        <taxon>Sphingobacteriales</taxon>
        <taxon>Sphingobacteriaceae</taxon>
        <taxon>Mucilaginibacter</taxon>
    </lineage>
</organism>
<keyword evidence="3" id="KW-1185">Reference proteome</keyword>
<dbReference type="RefSeq" id="WP_166586105.1">
    <property type="nucleotide sequence ID" value="NZ_WWEO01000042.1"/>
</dbReference>
<dbReference type="InterPro" id="IPR017853">
    <property type="entry name" value="GH"/>
</dbReference>
<reference evidence="2" key="2">
    <citation type="submission" date="2020-10" db="EMBL/GenBank/DDBJ databases">
        <title>Mucilaginibacter sp. nov., isolated from soil.</title>
        <authorList>
            <person name="Jeon C.O."/>
        </authorList>
    </citation>
    <scope>NUCLEOTIDE SEQUENCE</scope>
    <source>
        <strain evidence="2">R11</strain>
    </source>
</reference>
<name>A0A965ZFT7_9SPHI</name>
<dbReference type="InterPro" id="IPR024655">
    <property type="entry name" value="Asl1_glyco_hydro_catalytic"/>
</dbReference>
<gene>
    <name evidence="2" type="ORF">GSY63_12290</name>
</gene>
<accession>A0A965ZFT7</accession>
<evidence type="ECO:0000313" key="2">
    <source>
        <dbReference type="EMBL" id="NCD70140.1"/>
    </source>
</evidence>
<dbReference type="Gene3D" id="3.20.20.80">
    <property type="entry name" value="Glycosidases"/>
    <property type="match status" value="1"/>
</dbReference>
<sequence length="503" mass="54541">MHFKKSPLLFLFALTFIFSCKKDDQSSLVTPSNPSDLDVATTTLSSVNAFTSVKATSGKAYTTGTLSKDSTYYIDRTNKFTAVPDSLSGAAMVKTANDDKANTSSSFLSFTLSSPATVYVGYDARATAVPAWLSGWTKLSATLGTDDAKMGSFVLYSKAYNAGSVILGGTMAPPAAGAQCQYVVFAKANTTVVASPSAQIATSSQIFGVNGHSLGSDPYLAVGIDQQIALLKQMGMTYYRQDISFKTDGTISSLSSFIPIFNVTKAAGITILPMVYSTTLDLTKSETDNYNAGRLKGSAVASQNSQYFKYYELGNELDNKVILSGNGDKSTDYDLTKFKLVAAYLKGMDDGIKSAQPTAKTMINASWLHFAYTQMLIDYGVNFDIVAWHWYSDMEAAGPGNSMKVTDIAAKLASLFSKPIWFTEVGERYKNVANIEQLQSDFITSFVKKVKTNPNVGAVLLYELFDEPQKSSNALEANYGLIKWTSNYTKWQVKTVVNNLTVN</sequence>
<proteinExistence type="predicted"/>
<dbReference type="Proteomes" id="UP000638732">
    <property type="component" value="Unassembled WGS sequence"/>
</dbReference>